<evidence type="ECO:0000313" key="1">
    <source>
        <dbReference type="EMBL" id="GMA92816.1"/>
    </source>
</evidence>
<accession>A0ABQ6JWX5</accession>
<name>A0ABQ6JWX5_9MICO</name>
<dbReference type="EMBL" id="BSVA01000001">
    <property type="protein sequence ID" value="GMA92816.1"/>
    <property type="molecule type" value="Genomic_DNA"/>
</dbReference>
<evidence type="ECO:0000313" key="2">
    <source>
        <dbReference type="Proteomes" id="UP001157069"/>
    </source>
</evidence>
<dbReference type="RefSeq" id="WP_284301585.1">
    <property type="nucleotide sequence ID" value="NZ_BSVA01000001.1"/>
</dbReference>
<sequence length="49" mass="5243">MDIREFEDELRGAVDGAALVTAREVLASLLDITGGAHPVRERAVPAPEQ</sequence>
<keyword evidence="2" id="KW-1185">Reference proteome</keyword>
<organism evidence="1 2">
    <name type="scientific">Homoserinibacter gongjuensis</name>
    <dbReference type="NCBI Taxonomy" id="1162968"/>
    <lineage>
        <taxon>Bacteria</taxon>
        <taxon>Bacillati</taxon>
        <taxon>Actinomycetota</taxon>
        <taxon>Actinomycetes</taxon>
        <taxon>Micrococcales</taxon>
        <taxon>Microbacteriaceae</taxon>
        <taxon>Homoserinibacter</taxon>
    </lineage>
</organism>
<protein>
    <submittedName>
        <fullName evidence="1">Uncharacterized protein</fullName>
    </submittedName>
</protein>
<comment type="caution">
    <text evidence="1">The sequence shown here is derived from an EMBL/GenBank/DDBJ whole genome shotgun (WGS) entry which is preliminary data.</text>
</comment>
<gene>
    <name evidence="1" type="ORF">GCM10025869_33450</name>
</gene>
<reference evidence="2" key="1">
    <citation type="journal article" date="2019" name="Int. J. Syst. Evol. Microbiol.">
        <title>The Global Catalogue of Microorganisms (GCM) 10K type strain sequencing project: providing services to taxonomists for standard genome sequencing and annotation.</title>
        <authorList>
            <consortium name="The Broad Institute Genomics Platform"/>
            <consortium name="The Broad Institute Genome Sequencing Center for Infectious Disease"/>
            <person name="Wu L."/>
            <person name="Ma J."/>
        </authorList>
    </citation>
    <scope>NUCLEOTIDE SEQUENCE [LARGE SCALE GENOMIC DNA]</scope>
    <source>
        <strain evidence="2">NBRC 108755</strain>
    </source>
</reference>
<proteinExistence type="predicted"/>
<dbReference type="Proteomes" id="UP001157069">
    <property type="component" value="Unassembled WGS sequence"/>
</dbReference>